<sequence length="318" mass="34046">MIFEKLLQKQAGGATPTTPTASSAGAPPPLTHESKVRHDRPSPMISALFESAIGMQNSADDEVSFGPERTSTSPTPTEKGSMRAALAKGDYPASLRYAAASAMSLTPEAAGLLTDEHSQERLEEYAALKTLLSACATDLEIWAFLDAHVWPMVQTTTAGKGTPSSNYPKLLREVLRILRGVYKDYPACVAVFQRIKQLGSESYIIGCSVGVYNEMMLARWAGYRDIQAVVDLVGEMRLNGVRGDAKTAAIMTDVLNDIKVFESNGFLPGTVLMWGNENVAEGREKLKAMLGEMMNEGDGRGVLGPVEAAAAAAPPVGY</sequence>
<dbReference type="Proteomes" id="UP000024837">
    <property type="component" value="Unassembled WGS sequence"/>
</dbReference>
<dbReference type="HOGENOM" id="CLU_874437_0_0_1"/>
<evidence type="ECO:0000256" key="1">
    <source>
        <dbReference type="SAM" id="MobiDB-lite"/>
    </source>
</evidence>
<dbReference type="InterPro" id="IPR043837">
    <property type="entry name" value="Mtf2-like_C"/>
</dbReference>
<accession>W7I7C1</accession>
<gene>
    <name evidence="3" type="ORF">DRE_02874</name>
</gene>
<dbReference type="AlphaFoldDB" id="W7I7C1"/>
<dbReference type="OrthoDB" id="2444174at2759"/>
<dbReference type="PANTHER" id="PTHR39468:SF1">
    <property type="entry name" value="MTF2-LIKE C-TERMINAL DOMAIN-CONTAINING PROTEIN"/>
    <property type="match status" value="1"/>
</dbReference>
<keyword evidence="4" id="KW-1185">Reference proteome</keyword>
<organism evidence="3 4">
    <name type="scientific">Drechslerella stenobrocha 248</name>
    <dbReference type="NCBI Taxonomy" id="1043628"/>
    <lineage>
        <taxon>Eukaryota</taxon>
        <taxon>Fungi</taxon>
        <taxon>Dikarya</taxon>
        <taxon>Ascomycota</taxon>
        <taxon>Pezizomycotina</taxon>
        <taxon>Orbiliomycetes</taxon>
        <taxon>Orbiliales</taxon>
        <taxon>Orbiliaceae</taxon>
        <taxon>Drechslerella</taxon>
    </lineage>
</organism>
<evidence type="ECO:0000313" key="4">
    <source>
        <dbReference type="Proteomes" id="UP000024837"/>
    </source>
</evidence>
<proteinExistence type="predicted"/>
<feature type="compositionally biased region" description="Low complexity" evidence="1">
    <location>
        <begin position="11"/>
        <end position="25"/>
    </location>
</feature>
<protein>
    <recommendedName>
        <fullName evidence="2">Mtf2-like C-terminal domain-containing protein</fullName>
    </recommendedName>
</protein>
<feature type="region of interest" description="Disordered" evidence="1">
    <location>
        <begin position="60"/>
        <end position="81"/>
    </location>
</feature>
<dbReference type="PANTHER" id="PTHR39468">
    <property type="entry name" value="CHROMOSOME 7, WHOLE GENOME SHOTGUN SEQUENCE"/>
    <property type="match status" value="1"/>
</dbReference>
<feature type="region of interest" description="Disordered" evidence="1">
    <location>
        <begin position="7"/>
        <end position="41"/>
    </location>
</feature>
<feature type="domain" description="Mtf2-like C-terminal" evidence="2">
    <location>
        <begin position="125"/>
        <end position="294"/>
    </location>
</feature>
<dbReference type="GO" id="GO:0005739">
    <property type="term" value="C:mitochondrion"/>
    <property type="evidence" value="ECO:0007669"/>
    <property type="project" value="InterPro"/>
</dbReference>
<reference evidence="3 4" key="1">
    <citation type="submission" date="2013-05" db="EMBL/GenBank/DDBJ databases">
        <title>Drechslerella stenobrocha genome reveals carnivorous origination and mechanical trapping mechanism of predatory fungi.</title>
        <authorList>
            <person name="Liu X."/>
            <person name="Zhang W."/>
            <person name="Liu K."/>
        </authorList>
    </citation>
    <scope>NUCLEOTIDE SEQUENCE [LARGE SCALE GENOMIC DNA]</scope>
    <source>
        <strain evidence="3 4">248</strain>
    </source>
</reference>
<name>W7I7C1_9PEZI</name>
<feature type="compositionally biased region" description="Basic and acidic residues" evidence="1">
    <location>
        <begin position="32"/>
        <end position="41"/>
    </location>
</feature>
<dbReference type="Pfam" id="PF19189">
    <property type="entry name" value="Mtf2"/>
    <property type="match status" value="1"/>
</dbReference>
<dbReference type="EMBL" id="KI966407">
    <property type="protein sequence ID" value="EWC47992.1"/>
    <property type="molecule type" value="Genomic_DNA"/>
</dbReference>
<dbReference type="InterPro" id="IPR040009">
    <property type="entry name" value="Mtf2/C5D6.12-like"/>
</dbReference>
<evidence type="ECO:0000313" key="3">
    <source>
        <dbReference type="EMBL" id="EWC47992.1"/>
    </source>
</evidence>
<evidence type="ECO:0000259" key="2">
    <source>
        <dbReference type="Pfam" id="PF19189"/>
    </source>
</evidence>